<dbReference type="Gene3D" id="2.30.24.10">
    <property type="entry name" value="CAT RNA-binding domain"/>
    <property type="match status" value="1"/>
</dbReference>
<dbReference type="RefSeq" id="WP_060931377.1">
    <property type="nucleotide sequence ID" value="NZ_KQ959831.1"/>
</dbReference>
<dbReference type="Proteomes" id="UP000070394">
    <property type="component" value="Unassembled WGS sequence"/>
</dbReference>
<evidence type="ECO:0000313" key="4">
    <source>
        <dbReference type="Proteomes" id="UP000070394"/>
    </source>
</evidence>
<accession>A0A133ZNH2</accession>
<dbReference type="PANTHER" id="PTHR30185">
    <property type="entry name" value="CRYPTIC BETA-GLUCOSIDE BGL OPERON ANTITERMINATOR"/>
    <property type="match status" value="1"/>
</dbReference>
<dbReference type="Pfam" id="PF03123">
    <property type="entry name" value="CAT_RBD"/>
    <property type="match status" value="1"/>
</dbReference>
<dbReference type="OrthoDB" id="9813552at2"/>
<organism evidence="3 4">
    <name type="scientific">Lachnoanaerobaculum saburreum</name>
    <dbReference type="NCBI Taxonomy" id="467210"/>
    <lineage>
        <taxon>Bacteria</taxon>
        <taxon>Bacillati</taxon>
        <taxon>Bacillota</taxon>
        <taxon>Clostridia</taxon>
        <taxon>Lachnospirales</taxon>
        <taxon>Lachnospiraceae</taxon>
        <taxon>Lachnoanaerobaculum</taxon>
    </lineage>
</organism>
<dbReference type="NCBIfam" id="NF046042">
    <property type="entry name" value="LicT"/>
    <property type="match status" value="1"/>
</dbReference>
<dbReference type="PROSITE" id="PS51372">
    <property type="entry name" value="PRD_2"/>
    <property type="match status" value="2"/>
</dbReference>
<dbReference type="GO" id="GO:0003723">
    <property type="term" value="F:RNA binding"/>
    <property type="evidence" value="ECO:0007669"/>
    <property type="project" value="InterPro"/>
</dbReference>
<keyword evidence="4" id="KW-1185">Reference proteome</keyword>
<dbReference type="SUPFAM" id="SSF63520">
    <property type="entry name" value="PTS-regulatory domain, PRD"/>
    <property type="match status" value="2"/>
</dbReference>
<dbReference type="Gene3D" id="1.10.1790.10">
    <property type="entry name" value="PRD domain"/>
    <property type="match status" value="2"/>
</dbReference>
<dbReference type="InterPro" id="IPR004341">
    <property type="entry name" value="CAT_RNA-bd_dom"/>
</dbReference>
<evidence type="ECO:0000259" key="2">
    <source>
        <dbReference type="PROSITE" id="PS51372"/>
    </source>
</evidence>
<dbReference type="PANTHER" id="PTHR30185:SF15">
    <property type="entry name" value="CRYPTIC BETA-GLUCOSIDE BGL OPERON ANTITERMINATOR"/>
    <property type="match status" value="1"/>
</dbReference>
<dbReference type="InterPro" id="IPR036634">
    <property type="entry name" value="PRD_sf"/>
</dbReference>
<dbReference type="AlphaFoldDB" id="A0A133ZNH2"/>
<dbReference type="SMART" id="SM01061">
    <property type="entry name" value="CAT_RBD"/>
    <property type="match status" value="1"/>
</dbReference>
<dbReference type="SUPFAM" id="SSF50151">
    <property type="entry name" value="SacY-like RNA-binding domain"/>
    <property type="match status" value="1"/>
</dbReference>
<proteinExistence type="predicted"/>
<gene>
    <name evidence="3" type="ORF">HMPREF1866_01657</name>
</gene>
<dbReference type="STRING" id="467210.HMPREF1866_01657"/>
<dbReference type="InterPro" id="IPR011608">
    <property type="entry name" value="PRD"/>
</dbReference>
<evidence type="ECO:0000313" key="3">
    <source>
        <dbReference type="EMBL" id="KXB56982.1"/>
    </source>
</evidence>
<name>A0A133ZNH2_9FIRM</name>
<comment type="caution">
    <text evidence="3">The sequence shown here is derived from an EMBL/GenBank/DDBJ whole genome shotgun (WGS) entry which is preliminary data.</text>
</comment>
<dbReference type="InterPro" id="IPR036650">
    <property type="entry name" value="CAT_RNA-bd_dom_sf"/>
</dbReference>
<feature type="domain" description="PRD" evidence="2">
    <location>
        <begin position="65"/>
        <end position="169"/>
    </location>
</feature>
<dbReference type="Pfam" id="PF00874">
    <property type="entry name" value="PRD"/>
    <property type="match status" value="2"/>
</dbReference>
<dbReference type="PATRIC" id="fig|467210.3.peg.1643"/>
<evidence type="ECO:0000256" key="1">
    <source>
        <dbReference type="ARBA" id="ARBA00022737"/>
    </source>
</evidence>
<sequence length="278" mass="32891">MIIEKIINNNIVLTHDHKNREIIAMGKGIGFGRRKGDSVSQSEIEKVFRIKENETLLKFQDMIADIPMERLILTDDVISYAINVENLKLSQNIYLTLVDHINFAIERFKEGMTPENALMWEIKRFYPQEYALGLYTIRLIHDRMGLLLPDSEAGFIALHFVNAQYSTHMKDTLSLPHLMRDIMDIVMSELNVNLNENSIHYERFVTHIKFLIQRLYHNEMLLDEDTIFEDMMKEKYPREFECGKRIAKYIEHETKSEITRMEMTYLAIHIKRVTMSEE</sequence>
<reference evidence="4" key="1">
    <citation type="submission" date="2016-01" db="EMBL/GenBank/DDBJ databases">
        <authorList>
            <person name="Mitreva M."/>
            <person name="Pepin K.H."/>
            <person name="Mihindukulasuriya K.A."/>
            <person name="Fulton R."/>
            <person name="Fronick C."/>
            <person name="O'Laughlin M."/>
            <person name="Miner T."/>
            <person name="Herter B."/>
            <person name="Rosa B.A."/>
            <person name="Cordes M."/>
            <person name="Tomlinson C."/>
            <person name="Wollam A."/>
            <person name="Palsikar V.B."/>
            <person name="Mardis E.R."/>
            <person name="Wilson R.K."/>
        </authorList>
    </citation>
    <scope>NUCLEOTIDE SEQUENCE [LARGE SCALE GENOMIC DNA]</scope>
    <source>
        <strain evidence="4">DNF00896</strain>
    </source>
</reference>
<dbReference type="EMBL" id="LSDA01000096">
    <property type="protein sequence ID" value="KXB56982.1"/>
    <property type="molecule type" value="Genomic_DNA"/>
</dbReference>
<protein>
    <submittedName>
        <fullName evidence="3">Putative transcription antiterminator LicT</fullName>
    </submittedName>
</protein>
<dbReference type="InterPro" id="IPR050661">
    <property type="entry name" value="BglG_antiterminators"/>
</dbReference>
<keyword evidence="1" id="KW-0677">Repeat</keyword>
<dbReference type="GO" id="GO:0006355">
    <property type="term" value="P:regulation of DNA-templated transcription"/>
    <property type="evidence" value="ECO:0007669"/>
    <property type="project" value="InterPro"/>
</dbReference>
<feature type="domain" description="PRD" evidence="2">
    <location>
        <begin position="170"/>
        <end position="278"/>
    </location>
</feature>